<dbReference type="EMBL" id="CP031150">
    <property type="protein sequence ID" value="AXG04963.1"/>
    <property type="molecule type" value="Genomic_DNA"/>
</dbReference>
<dbReference type="EMBL" id="CP031148">
    <property type="protein sequence ID" value="AXG11435.1"/>
    <property type="molecule type" value="Genomic_DNA"/>
</dbReference>
<accession>A0A345DYE1</accession>
<organism evidence="2 3">
    <name type="scientific">Haloplanus rubicundus</name>
    <dbReference type="NCBI Taxonomy" id="1547898"/>
    <lineage>
        <taxon>Archaea</taxon>
        <taxon>Methanobacteriati</taxon>
        <taxon>Methanobacteriota</taxon>
        <taxon>Stenosarchaea group</taxon>
        <taxon>Halobacteria</taxon>
        <taxon>Halobacteriales</taxon>
        <taxon>Haloferacaceae</taxon>
        <taxon>Haloplanus</taxon>
    </lineage>
</organism>
<evidence type="ECO:0000313" key="1">
    <source>
        <dbReference type="EMBL" id="AXG04963.1"/>
    </source>
</evidence>
<dbReference type="AlphaFoldDB" id="A0A345EGW3"/>
<dbReference type="KEGG" id="haq:DU484_17110"/>
<dbReference type="Proteomes" id="UP000253273">
    <property type="component" value="Chromosome"/>
</dbReference>
<reference evidence="2 3" key="1">
    <citation type="submission" date="2018-07" db="EMBL/GenBank/DDBJ databases">
        <title>Genome sequences of Haloplanus sp. CBA1112.</title>
        <authorList>
            <person name="Kim Y.B."/>
            <person name="Roh S.W."/>
        </authorList>
    </citation>
    <scope>NUCLEOTIDE SEQUENCE [LARGE SCALE GENOMIC DNA]</scope>
    <source>
        <strain evidence="2 3">CBA1112</strain>
    </source>
</reference>
<dbReference type="KEGG" id="haj:DU500_00150"/>
<dbReference type="Pfam" id="PF19090">
    <property type="entry name" value="DUF5778"/>
    <property type="match status" value="1"/>
</dbReference>
<evidence type="ECO:0000313" key="4">
    <source>
        <dbReference type="Proteomes" id="UP000253273"/>
    </source>
</evidence>
<dbReference type="RefSeq" id="WP_114584120.1">
    <property type="nucleotide sequence ID" value="NZ_CP031148.1"/>
</dbReference>
<dbReference type="OrthoDB" id="337273at2157"/>
<accession>A0A345EGW3</accession>
<dbReference type="Proteomes" id="UP000252985">
    <property type="component" value="Chromosome"/>
</dbReference>
<reference evidence="1 4" key="2">
    <citation type="submission" date="2018-07" db="EMBL/GenBank/DDBJ databases">
        <title>Genome sequences of Haloplanus sp. CBA1113.</title>
        <authorList>
            <person name="Kim Y.B."/>
            <person name="Roh S.W."/>
        </authorList>
    </citation>
    <scope>NUCLEOTIDE SEQUENCE [LARGE SCALE GENOMIC DNA]</scope>
    <source>
        <strain evidence="1 4">CBA1113</strain>
    </source>
</reference>
<dbReference type="GeneID" id="37288734"/>
<gene>
    <name evidence="2" type="ORF">DU484_17110</name>
    <name evidence="1" type="ORF">DU500_00150</name>
</gene>
<evidence type="ECO:0000313" key="3">
    <source>
        <dbReference type="Proteomes" id="UP000252985"/>
    </source>
</evidence>
<keyword evidence="4" id="KW-1185">Reference proteome</keyword>
<evidence type="ECO:0000313" key="2">
    <source>
        <dbReference type="EMBL" id="AXG11435.1"/>
    </source>
</evidence>
<dbReference type="InterPro" id="IPR043927">
    <property type="entry name" value="DUF5778"/>
</dbReference>
<proteinExistence type="predicted"/>
<name>A0A345EGW3_9EURY</name>
<sequence>MSDSDVLDADLYRRTKALLEPGDIDLAGAIVHTDLSGQEDLEMHELTVELNEVIAAHAGKGEAYIHAGNDDPNFSSNQFQGRTVEDDDFVWECQQLLRNGTFDIVFYYEADLDQAALVEAIRERGYEVTSVVLDEDDRMEVEG</sequence>
<protein>
    <submittedName>
        <fullName evidence="2">Uncharacterized protein</fullName>
    </submittedName>
</protein>